<evidence type="ECO:0000256" key="1">
    <source>
        <dbReference type="ARBA" id="ARBA00022729"/>
    </source>
</evidence>
<gene>
    <name evidence="3" type="ORF">EPH95_02375</name>
</gene>
<sequence>MKQTDGFYRAFWVQAFEPGLKTPEDIDQLLVDADEANMNAILAQVSRRHDAYYTSDVLPFTEDPDIPSGFDPLGYLVEQARDTDLEVHAWVVVSPLWDNVYGGPPEHPDHIYHDHGPGAPDQDTWVTHDYNGDYNEEELYLDVGHPDVQTHVVDIVKDIAGNYDVDGVHLDYIRYPENDPDDPPGWYGYNPTALTLFQEEKNRDDRPEPDDEEWLTWKVEQVSHLVQRVYTELMDVDPAKIFSASVLSWGLDDPSEHDFWALDPVQRAHQNWKLWIQDGYLDYVFVMNYDSEPERSERFTEWAEWQKDIDRNRGIVTGPGLYLNTVSDSIAQVKRAISPSNTTGERTEGVGLYAYNAWNNDEDSTSQKEMIQSLSYPTDLNNDDPPFPNKVSPPVPTWKSEDRGHLLGKWTGNETTLSGRTVTITSSSLQSYTATIDGNHLVVLCNLPAGDYILEIEGTTIQKPLTIQANTMTRIMDV</sequence>
<keyword evidence="4" id="KW-1185">Reference proteome</keyword>
<accession>A0A514LE73</accession>
<dbReference type="PANTHER" id="PTHR43405">
    <property type="entry name" value="GLYCOSYL HYDROLASE DIGH"/>
    <property type="match status" value="1"/>
</dbReference>
<name>A0A514LE73_9BACI</name>
<evidence type="ECO:0000259" key="2">
    <source>
        <dbReference type="Pfam" id="PF02638"/>
    </source>
</evidence>
<dbReference type="InterPro" id="IPR017853">
    <property type="entry name" value="GH"/>
</dbReference>
<proteinExistence type="predicted"/>
<dbReference type="KEGG" id="sale:EPH95_02375"/>
<dbReference type="SUPFAM" id="SSF51445">
    <property type="entry name" value="(Trans)glycosidases"/>
    <property type="match status" value="1"/>
</dbReference>
<dbReference type="Gene3D" id="3.20.20.80">
    <property type="entry name" value="Glycosidases"/>
    <property type="match status" value="1"/>
</dbReference>
<dbReference type="PANTHER" id="PTHR43405:SF1">
    <property type="entry name" value="GLYCOSYL HYDROLASE DIGH"/>
    <property type="match status" value="1"/>
</dbReference>
<evidence type="ECO:0000313" key="3">
    <source>
        <dbReference type="EMBL" id="QDI90158.1"/>
    </source>
</evidence>
<dbReference type="Pfam" id="PF02638">
    <property type="entry name" value="GHL10"/>
    <property type="match status" value="1"/>
</dbReference>
<dbReference type="InterPro" id="IPR003790">
    <property type="entry name" value="GHL10"/>
</dbReference>
<dbReference type="EMBL" id="CP035485">
    <property type="protein sequence ID" value="QDI90158.1"/>
    <property type="molecule type" value="Genomic_DNA"/>
</dbReference>
<dbReference type="Proteomes" id="UP000319756">
    <property type="component" value="Chromosome"/>
</dbReference>
<feature type="domain" description="Glycosyl hydrolase-like 10" evidence="2">
    <location>
        <begin position="27"/>
        <end position="322"/>
    </location>
</feature>
<organism evidence="3 4">
    <name type="scientific">Salicibibacter halophilus</name>
    <dbReference type="NCBI Taxonomy" id="2502791"/>
    <lineage>
        <taxon>Bacteria</taxon>
        <taxon>Bacillati</taxon>
        <taxon>Bacillota</taxon>
        <taxon>Bacilli</taxon>
        <taxon>Bacillales</taxon>
        <taxon>Bacillaceae</taxon>
        <taxon>Salicibibacter</taxon>
    </lineage>
</organism>
<dbReference type="RefSeq" id="WP_142087016.1">
    <property type="nucleotide sequence ID" value="NZ_CP035485.1"/>
</dbReference>
<dbReference type="InterPro" id="IPR052177">
    <property type="entry name" value="Divisome_Glycosyl_Hydrolase"/>
</dbReference>
<keyword evidence="1" id="KW-0732">Signal</keyword>
<reference evidence="4" key="1">
    <citation type="submission" date="2019-01" db="EMBL/GenBank/DDBJ databases">
        <title>Genomic analysis of Salicibibacter sp. NKC3-5.</title>
        <authorList>
            <person name="Oh Y.J."/>
        </authorList>
    </citation>
    <scope>NUCLEOTIDE SEQUENCE [LARGE SCALE GENOMIC DNA]</scope>
    <source>
        <strain evidence="4">NKC3-5</strain>
    </source>
</reference>
<evidence type="ECO:0000313" key="4">
    <source>
        <dbReference type="Proteomes" id="UP000319756"/>
    </source>
</evidence>
<dbReference type="OrthoDB" id="9794671at2"/>
<dbReference type="AlphaFoldDB" id="A0A514LE73"/>
<protein>
    <recommendedName>
        <fullName evidence="2">Glycosyl hydrolase-like 10 domain-containing protein</fullName>
    </recommendedName>
</protein>